<comment type="caution">
    <text evidence="1">The sequence shown here is derived from an EMBL/GenBank/DDBJ whole genome shotgun (WGS) entry which is preliminary data.</text>
</comment>
<evidence type="ECO:0000313" key="2">
    <source>
        <dbReference type="Proteomes" id="UP001314170"/>
    </source>
</evidence>
<organism evidence="1 2">
    <name type="scientific">Dovyalis caffra</name>
    <dbReference type="NCBI Taxonomy" id="77055"/>
    <lineage>
        <taxon>Eukaryota</taxon>
        <taxon>Viridiplantae</taxon>
        <taxon>Streptophyta</taxon>
        <taxon>Embryophyta</taxon>
        <taxon>Tracheophyta</taxon>
        <taxon>Spermatophyta</taxon>
        <taxon>Magnoliopsida</taxon>
        <taxon>eudicotyledons</taxon>
        <taxon>Gunneridae</taxon>
        <taxon>Pentapetalae</taxon>
        <taxon>rosids</taxon>
        <taxon>fabids</taxon>
        <taxon>Malpighiales</taxon>
        <taxon>Salicaceae</taxon>
        <taxon>Flacourtieae</taxon>
        <taxon>Dovyalis</taxon>
    </lineage>
</organism>
<dbReference type="EMBL" id="CAWUPB010000851">
    <property type="protein sequence ID" value="CAK7327171.1"/>
    <property type="molecule type" value="Genomic_DNA"/>
</dbReference>
<reference evidence="1 2" key="1">
    <citation type="submission" date="2024-01" db="EMBL/GenBank/DDBJ databases">
        <authorList>
            <person name="Waweru B."/>
        </authorList>
    </citation>
    <scope>NUCLEOTIDE SEQUENCE [LARGE SCALE GENOMIC DNA]</scope>
</reference>
<keyword evidence="2" id="KW-1185">Reference proteome</keyword>
<name>A0AAV1R4D1_9ROSI</name>
<protein>
    <submittedName>
        <fullName evidence="1">Uncharacterized protein</fullName>
    </submittedName>
</protein>
<accession>A0AAV1R4D1</accession>
<sequence length="79" mass="9405">MIRENRARKNRSSGQLSWEVLSLSLYGRCFSFCLREDLLYLRLSQRSMKVFDILWKSIREVLALRDLIEGVPDQILDKE</sequence>
<dbReference type="Proteomes" id="UP001314170">
    <property type="component" value="Unassembled WGS sequence"/>
</dbReference>
<evidence type="ECO:0000313" key="1">
    <source>
        <dbReference type="EMBL" id="CAK7327171.1"/>
    </source>
</evidence>
<dbReference type="AlphaFoldDB" id="A0AAV1R4D1"/>
<proteinExistence type="predicted"/>
<gene>
    <name evidence="1" type="ORF">DCAF_LOCUS4878</name>
</gene>